<dbReference type="Proteomes" id="UP000199601">
    <property type="component" value="Unassembled WGS sequence"/>
</dbReference>
<protein>
    <recommendedName>
        <fullName evidence="3">Sulfotransferase family protein</fullName>
    </recommendedName>
</protein>
<dbReference type="EMBL" id="CTEC01000002">
    <property type="protein sequence ID" value="CQD22794.1"/>
    <property type="molecule type" value="Genomic_DNA"/>
</dbReference>
<dbReference type="Gene3D" id="3.40.50.300">
    <property type="entry name" value="P-loop containing nucleotide triphosphate hydrolases"/>
    <property type="match status" value="1"/>
</dbReference>
<dbReference type="InterPro" id="IPR027417">
    <property type="entry name" value="P-loop_NTPase"/>
</dbReference>
<accession>A0A0U1DTU2</accession>
<proteinExistence type="predicted"/>
<organism evidence="1 2">
    <name type="scientific">Mycobacterium europaeum</name>
    <dbReference type="NCBI Taxonomy" id="761804"/>
    <lineage>
        <taxon>Bacteria</taxon>
        <taxon>Bacillati</taxon>
        <taxon>Actinomycetota</taxon>
        <taxon>Actinomycetes</taxon>
        <taxon>Mycobacteriales</taxon>
        <taxon>Mycobacteriaceae</taxon>
        <taxon>Mycobacterium</taxon>
        <taxon>Mycobacterium simiae complex</taxon>
    </lineage>
</organism>
<sequence length="339" mass="37230">MKRARMTRPSESFAGTGNLLERSAATRPLAVFVLGMGRSGTSALTRVLSLCGATLPAGMMGADETNQRGYWEPRASLLLNRSILERRGSAWWDPSLRVLEQGAFTAAERAACTADIAAYLRSLPDAPLLVIKDLQIVVLWEMWLEAAREAGLDVAVVIAVRHPQEVIASLGKATGATPELASALWLKGNLLAERHSRGVPRVFVEYTRLLENWRREVGRVASALEIDLRAEDEGAVDEFLTPDLRRNRDTGPVIDRFGADWMSAVYGAMHAAALDGPPDVATLDRVFEAYRASEHDFRIALEDARSHSSSLTARLLRPSLVKPVLEVIAMAHRRKGTWA</sequence>
<evidence type="ECO:0000313" key="1">
    <source>
        <dbReference type="EMBL" id="CQD22794.1"/>
    </source>
</evidence>
<dbReference type="SUPFAM" id="SSF52540">
    <property type="entry name" value="P-loop containing nucleoside triphosphate hydrolases"/>
    <property type="match status" value="1"/>
</dbReference>
<keyword evidence="2" id="KW-1185">Reference proteome</keyword>
<evidence type="ECO:0008006" key="3">
    <source>
        <dbReference type="Google" id="ProtNLM"/>
    </source>
</evidence>
<name>A0A0U1DTU2_9MYCO</name>
<dbReference type="AlphaFoldDB" id="A0A0U1DTU2"/>
<evidence type="ECO:0000313" key="2">
    <source>
        <dbReference type="Proteomes" id="UP000199601"/>
    </source>
</evidence>
<reference evidence="2" key="1">
    <citation type="submission" date="2015-03" db="EMBL/GenBank/DDBJ databases">
        <authorList>
            <person name="Urmite Genomes"/>
        </authorList>
    </citation>
    <scope>NUCLEOTIDE SEQUENCE [LARGE SCALE GENOMIC DNA]</scope>
    <source>
        <strain evidence="2">CSUR P1344</strain>
    </source>
</reference>
<gene>
    <name evidence="1" type="ORF">BN000_05727</name>
</gene>